<keyword evidence="3" id="KW-1185">Reference proteome</keyword>
<reference evidence="2 3" key="3">
    <citation type="submission" date="2019-11" db="EMBL/GenBank/DDBJ databases">
        <title>A de novo genome assembly of a pear dwarfing rootstock.</title>
        <authorList>
            <person name="Wang F."/>
            <person name="Wang J."/>
            <person name="Li S."/>
            <person name="Zhang Y."/>
            <person name="Fang M."/>
            <person name="Ma L."/>
            <person name="Zhao Y."/>
            <person name="Jiang S."/>
        </authorList>
    </citation>
    <scope>NUCLEOTIDE SEQUENCE [LARGE SCALE GENOMIC DNA]</scope>
    <source>
        <strain evidence="2">S2</strain>
        <tissue evidence="2">Leaf</tissue>
    </source>
</reference>
<organism evidence="2 3">
    <name type="scientific">Pyrus ussuriensis x Pyrus communis</name>
    <dbReference type="NCBI Taxonomy" id="2448454"/>
    <lineage>
        <taxon>Eukaryota</taxon>
        <taxon>Viridiplantae</taxon>
        <taxon>Streptophyta</taxon>
        <taxon>Embryophyta</taxon>
        <taxon>Tracheophyta</taxon>
        <taxon>Spermatophyta</taxon>
        <taxon>Magnoliopsida</taxon>
        <taxon>eudicotyledons</taxon>
        <taxon>Gunneridae</taxon>
        <taxon>Pentapetalae</taxon>
        <taxon>rosids</taxon>
        <taxon>fabids</taxon>
        <taxon>Rosales</taxon>
        <taxon>Rosaceae</taxon>
        <taxon>Amygdaloideae</taxon>
        <taxon>Maleae</taxon>
        <taxon>Pyrus</taxon>
    </lineage>
</organism>
<protein>
    <submittedName>
        <fullName evidence="2">Pentatricopeptide repeat-containing protein</fullName>
    </submittedName>
</protein>
<reference evidence="3" key="2">
    <citation type="submission" date="2019-10" db="EMBL/GenBank/DDBJ databases">
        <title>A de novo genome assembly of a pear dwarfing rootstock.</title>
        <authorList>
            <person name="Wang F."/>
            <person name="Wang J."/>
            <person name="Li S."/>
            <person name="Zhang Y."/>
            <person name="Fang M."/>
            <person name="Ma L."/>
            <person name="Zhao Y."/>
            <person name="Jiang S."/>
        </authorList>
    </citation>
    <scope>NUCLEOTIDE SEQUENCE [LARGE SCALE GENOMIC DNA]</scope>
</reference>
<name>A0A5N5HR82_9ROSA</name>
<evidence type="ECO:0000313" key="3">
    <source>
        <dbReference type="Proteomes" id="UP000327157"/>
    </source>
</evidence>
<feature type="region of interest" description="Disordered" evidence="1">
    <location>
        <begin position="1"/>
        <end position="54"/>
    </location>
</feature>
<dbReference type="Proteomes" id="UP000327157">
    <property type="component" value="Chromosome 8"/>
</dbReference>
<dbReference type="AlphaFoldDB" id="A0A5N5HR82"/>
<reference evidence="2 3" key="1">
    <citation type="submission" date="2019-09" db="EMBL/GenBank/DDBJ databases">
        <authorList>
            <person name="Ou C."/>
        </authorList>
    </citation>
    <scope>NUCLEOTIDE SEQUENCE [LARGE SCALE GENOMIC DNA]</scope>
    <source>
        <strain evidence="2">S2</strain>
        <tissue evidence="2">Leaf</tissue>
    </source>
</reference>
<feature type="compositionally biased region" description="Polar residues" evidence="1">
    <location>
        <begin position="1"/>
        <end position="10"/>
    </location>
</feature>
<proteinExistence type="predicted"/>
<gene>
    <name evidence="2" type="ORF">D8674_033447</name>
</gene>
<sequence>MKDQKIQTNLEIRKLGHPNPTQTCSSSFPSAAGTPISRRSRKHQTKTIASDTGPSSIVYMLDGYEVVQQGRRRERAKVRRDEEQAGGLAVLFESGASLRPVSEQVPPNPTKIYSDWKQTEDWIKT</sequence>
<evidence type="ECO:0000256" key="1">
    <source>
        <dbReference type="SAM" id="MobiDB-lite"/>
    </source>
</evidence>
<dbReference type="EMBL" id="SMOL01000148">
    <property type="protein sequence ID" value="KAB2628652.1"/>
    <property type="molecule type" value="Genomic_DNA"/>
</dbReference>
<comment type="caution">
    <text evidence="2">The sequence shown here is derived from an EMBL/GenBank/DDBJ whole genome shotgun (WGS) entry which is preliminary data.</text>
</comment>
<evidence type="ECO:0000313" key="2">
    <source>
        <dbReference type="EMBL" id="KAB2628652.1"/>
    </source>
</evidence>
<accession>A0A5N5HR82</accession>
<feature type="compositionally biased region" description="Polar residues" evidence="1">
    <location>
        <begin position="19"/>
        <end position="29"/>
    </location>
</feature>